<feature type="transmembrane region" description="Helical" evidence="8">
    <location>
        <begin position="74"/>
        <end position="91"/>
    </location>
</feature>
<dbReference type="NCBIfam" id="TIGR00711">
    <property type="entry name" value="efflux_EmrB"/>
    <property type="match status" value="1"/>
</dbReference>
<keyword evidence="11" id="KW-1185">Reference proteome</keyword>
<feature type="transmembrane region" description="Helical" evidence="8">
    <location>
        <begin position="372"/>
        <end position="392"/>
    </location>
</feature>
<feature type="transmembrane region" description="Helical" evidence="8">
    <location>
        <begin position="184"/>
        <end position="206"/>
    </location>
</feature>
<feature type="transmembrane region" description="Helical" evidence="8">
    <location>
        <begin position="445"/>
        <end position="466"/>
    </location>
</feature>
<dbReference type="PROSITE" id="PS50850">
    <property type="entry name" value="MFS"/>
    <property type="match status" value="1"/>
</dbReference>
<evidence type="ECO:0000259" key="9">
    <source>
        <dbReference type="PROSITE" id="PS50850"/>
    </source>
</evidence>
<feature type="transmembrane region" description="Helical" evidence="8">
    <location>
        <begin position="344"/>
        <end position="365"/>
    </location>
</feature>
<evidence type="ECO:0000256" key="3">
    <source>
        <dbReference type="ARBA" id="ARBA00022448"/>
    </source>
</evidence>
<dbReference type="Gene3D" id="1.20.1250.20">
    <property type="entry name" value="MFS general substrate transporter like domains"/>
    <property type="match status" value="1"/>
</dbReference>
<feature type="transmembrane region" description="Helical" evidence="8">
    <location>
        <begin position="312"/>
        <end position="332"/>
    </location>
</feature>
<dbReference type="Pfam" id="PF07690">
    <property type="entry name" value="MFS_1"/>
    <property type="match status" value="1"/>
</dbReference>
<feature type="transmembrane region" description="Helical" evidence="8">
    <location>
        <begin position="98"/>
        <end position="116"/>
    </location>
</feature>
<evidence type="ECO:0000256" key="4">
    <source>
        <dbReference type="ARBA" id="ARBA00022475"/>
    </source>
</evidence>
<comment type="caution">
    <text evidence="10">The sequence shown here is derived from an EMBL/GenBank/DDBJ whole genome shotgun (WGS) entry which is preliminary data.</text>
</comment>
<evidence type="ECO:0000313" key="11">
    <source>
        <dbReference type="Proteomes" id="UP001500051"/>
    </source>
</evidence>
<accession>A0ABP7CZB4</accession>
<evidence type="ECO:0000256" key="1">
    <source>
        <dbReference type="ARBA" id="ARBA00004651"/>
    </source>
</evidence>
<protein>
    <submittedName>
        <fullName evidence="10">DHA2 family efflux MFS transporter permease subunit</fullName>
    </submittedName>
</protein>
<evidence type="ECO:0000256" key="6">
    <source>
        <dbReference type="ARBA" id="ARBA00022989"/>
    </source>
</evidence>
<dbReference type="InterPro" id="IPR004638">
    <property type="entry name" value="EmrB-like"/>
</dbReference>
<dbReference type="PANTHER" id="PTHR42718">
    <property type="entry name" value="MAJOR FACILITATOR SUPERFAMILY MULTIDRUG TRANSPORTER MFSC"/>
    <property type="match status" value="1"/>
</dbReference>
<keyword evidence="5 8" id="KW-0812">Transmembrane</keyword>
<evidence type="ECO:0000256" key="7">
    <source>
        <dbReference type="ARBA" id="ARBA00023136"/>
    </source>
</evidence>
<evidence type="ECO:0000313" key="10">
    <source>
        <dbReference type="EMBL" id="GAA3697668.1"/>
    </source>
</evidence>
<feature type="transmembrane region" description="Helical" evidence="8">
    <location>
        <begin position="398"/>
        <end position="424"/>
    </location>
</feature>
<keyword evidence="7 8" id="KW-0472">Membrane</keyword>
<feature type="transmembrane region" description="Helical" evidence="8">
    <location>
        <begin position="122"/>
        <end position="144"/>
    </location>
</feature>
<name>A0ABP7CZB4_9ACTN</name>
<dbReference type="PANTHER" id="PTHR42718:SF9">
    <property type="entry name" value="MAJOR FACILITATOR SUPERFAMILY MULTIDRUG TRANSPORTER MFSC"/>
    <property type="match status" value="1"/>
</dbReference>
<dbReference type="InterPro" id="IPR011701">
    <property type="entry name" value="MFS"/>
</dbReference>
<keyword evidence="6 8" id="KW-1133">Transmembrane helix</keyword>
<dbReference type="InterPro" id="IPR036259">
    <property type="entry name" value="MFS_trans_sf"/>
</dbReference>
<feature type="domain" description="Major facilitator superfamily (MFS) profile" evidence="9">
    <location>
        <begin position="32"/>
        <end position="545"/>
    </location>
</feature>
<gene>
    <name evidence="10" type="ORF">GCM10022204_12230</name>
</gene>
<dbReference type="Gene3D" id="1.20.1720.10">
    <property type="entry name" value="Multidrug resistance protein D"/>
    <property type="match status" value="1"/>
</dbReference>
<dbReference type="InterPro" id="IPR020846">
    <property type="entry name" value="MFS_dom"/>
</dbReference>
<feature type="transmembrane region" description="Helical" evidence="8">
    <location>
        <begin position="30"/>
        <end position="54"/>
    </location>
</feature>
<dbReference type="Proteomes" id="UP001500051">
    <property type="component" value="Unassembled WGS sequence"/>
</dbReference>
<dbReference type="CDD" id="cd17321">
    <property type="entry name" value="MFS_MMR_MDR_like"/>
    <property type="match status" value="1"/>
</dbReference>
<proteinExistence type="inferred from homology"/>
<dbReference type="EMBL" id="BAAAYX010000003">
    <property type="protein sequence ID" value="GAA3697668.1"/>
    <property type="molecule type" value="Genomic_DNA"/>
</dbReference>
<comment type="similarity">
    <text evidence="2">Belongs to the major facilitator superfamily. EmrB family.</text>
</comment>
<keyword evidence="4" id="KW-1003">Cell membrane</keyword>
<feature type="transmembrane region" description="Helical" evidence="8">
    <location>
        <begin position="258"/>
        <end position="284"/>
    </location>
</feature>
<feature type="transmembrane region" description="Helical" evidence="8">
    <location>
        <begin position="521"/>
        <end position="541"/>
    </location>
</feature>
<sequence length="548" mass="56665">MEGESILLSMLSDSPATPGTPSASASRRRWLGLVIISLGVSLIIVDSTIVNVAVPSIIDDLGITSSQAQWVQEVYTLVFASLLLVCGRLADRSGRRRLFALGALIFALASVLAALADSGASLIAARAVQGVGGALMLPTSLSLLNATFRGRDRGIAFGIWGATIGGTAALGPLLGGWLTTAFSWRWAFGINIPLSAVVIIGLFLLVDESRDPSAARGVDWRGAILSTIGFGALVFGLIEGRTYGWLTSTDTLLSIGGWTWPWTLSPVPVAFVVGGAGLTIFVLVQRVRNAAGRVSMLDLDLFTIPSFRNGNIAAAIVSLGEFGLLFALPLWFQNVRGYSAFQTGVVLLALATGSFLASGLGAAIGRTRSPIFLVRLGIVLEIVGIAGIALLLRADSAWFVTAPLLFVYGIGVGFATAQLTGVVLADVPVERSGQGSGTQSTARQIGSAFGIAVLGTVLFSVLGARFDASLADAGVPEQTRTQLVTAVKDSAGAVIPALAADPSTATIAEDAQQALTDATRVSAATASGFLVVGLLASLSLGERRRRVD</sequence>
<evidence type="ECO:0000256" key="8">
    <source>
        <dbReference type="SAM" id="Phobius"/>
    </source>
</evidence>
<feature type="transmembrane region" description="Helical" evidence="8">
    <location>
        <begin position="156"/>
        <end position="178"/>
    </location>
</feature>
<evidence type="ECO:0000256" key="2">
    <source>
        <dbReference type="ARBA" id="ARBA00008537"/>
    </source>
</evidence>
<organism evidence="10 11">
    <name type="scientific">Microlunatus aurantiacus</name>
    <dbReference type="NCBI Taxonomy" id="446786"/>
    <lineage>
        <taxon>Bacteria</taxon>
        <taxon>Bacillati</taxon>
        <taxon>Actinomycetota</taxon>
        <taxon>Actinomycetes</taxon>
        <taxon>Propionibacteriales</taxon>
        <taxon>Propionibacteriaceae</taxon>
        <taxon>Microlunatus</taxon>
    </lineage>
</organism>
<feature type="transmembrane region" description="Helical" evidence="8">
    <location>
        <begin position="218"/>
        <end position="238"/>
    </location>
</feature>
<comment type="subcellular location">
    <subcellularLocation>
        <location evidence="1">Cell membrane</location>
        <topology evidence="1">Multi-pass membrane protein</topology>
    </subcellularLocation>
</comment>
<keyword evidence="3" id="KW-0813">Transport</keyword>
<evidence type="ECO:0000256" key="5">
    <source>
        <dbReference type="ARBA" id="ARBA00022692"/>
    </source>
</evidence>
<reference evidence="11" key="1">
    <citation type="journal article" date="2019" name="Int. J. Syst. Evol. Microbiol.">
        <title>The Global Catalogue of Microorganisms (GCM) 10K type strain sequencing project: providing services to taxonomists for standard genome sequencing and annotation.</title>
        <authorList>
            <consortium name="The Broad Institute Genomics Platform"/>
            <consortium name="The Broad Institute Genome Sequencing Center for Infectious Disease"/>
            <person name="Wu L."/>
            <person name="Ma J."/>
        </authorList>
    </citation>
    <scope>NUCLEOTIDE SEQUENCE [LARGE SCALE GENOMIC DNA]</scope>
    <source>
        <strain evidence="11">JCM 16548</strain>
    </source>
</reference>
<dbReference type="SUPFAM" id="SSF103473">
    <property type="entry name" value="MFS general substrate transporter"/>
    <property type="match status" value="1"/>
</dbReference>